<evidence type="ECO:0000313" key="3">
    <source>
        <dbReference type="Proteomes" id="UP000503222"/>
    </source>
</evidence>
<dbReference type="Gene3D" id="2.40.10.220">
    <property type="entry name" value="predicted glycosyltransferase like domains"/>
    <property type="match status" value="1"/>
</dbReference>
<gene>
    <name evidence="2" type="ORF">G7077_10895</name>
</gene>
<evidence type="ECO:0000259" key="1">
    <source>
        <dbReference type="Pfam" id="PF07238"/>
    </source>
</evidence>
<dbReference type="KEGG" id="spii:G7077_10895"/>
<evidence type="ECO:0000313" key="2">
    <source>
        <dbReference type="EMBL" id="QIK79335.1"/>
    </source>
</evidence>
<dbReference type="GO" id="GO:0035438">
    <property type="term" value="F:cyclic-di-GMP binding"/>
    <property type="evidence" value="ECO:0007669"/>
    <property type="project" value="InterPro"/>
</dbReference>
<keyword evidence="3" id="KW-1185">Reference proteome</keyword>
<name>A0A6G7YRG6_9SPHN</name>
<feature type="domain" description="PilZ" evidence="1">
    <location>
        <begin position="16"/>
        <end position="87"/>
    </location>
</feature>
<dbReference type="InterPro" id="IPR009875">
    <property type="entry name" value="PilZ_domain"/>
</dbReference>
<dbReference type="RefSeq" id="WP_166411723.1">
    <property type="nucleotide sequence ID" value="NZ_CP049869.1"/>
</dbReference>
<dbReference type="AlphaFoldDB" id="A0A6G7YRG6"/>
<organism evidence="2 3">
    <name type="scientific">Sphingomonas piscis</name>
    <dbReference type="NCBI Taxonomy" id="2714943"/>
    <lineage>
        <taxon>Bacteria</taxon>
        <taxon>Pseudomonadati</taxon>
        <taxon>Pseudomonadota</taxon>
        <taxon>Alphaproteobacteria</taxon>
        <taxon>Sphingomonadales</taxon>
        <taxon>Sphingomonadaceae</taxon>
        <taxon>Sphingomonas</taxon>
    </lineage>
</organism>
<accession>A0A6G7YRG6</accession>
<reference evidence="2 3" key="1">
    <citation type="submission" date="2020-03" db="EMBL/GenBank/DDBJ databases">
        <title>Sphingomonas sp. nov., isolated from fish.</title>
        <authorList>
            <person name="Hyun D.-W."/>
            <person name="Bae J.-W."/>
        </authorList>
    </citation>
    <scope>NUCLEOTIDE SEQUENCE [LARGE SCALE GENOMIC DNA]</scope>
    <source>
        <strain evidence="2 3">HDW15B</strain>
    </source>
</reference>
<dbReference type="EMBL" id="CP049869">
    <property type="protein sequence ID" value="QIK79335.1"/>
    <property type="molecule type" value="Genomic_DNA"/>
</dbReference>
<sequence>MTLSEGMVQVRESDARAAPRTNMFIAATLYWDRHRHPVKVRNMSLTGALIETPVVPPTGTGIHLIRGSYSAEGRVVWADCKRCGVHLSAPVNVREWLAPPANAEQQRVDDIVALVKAGAVPLPGGAFGSRPGLPSDLGKDQLAADLGRVSQLMEDLGDDLAGEPETLMRHATKLQNLDIAMQMLAAICSELSARDNGDASRMARIEDLRTSCDQALKR</sequence>
<proteinExistence type="predicted"/>
<dbReference type="SUPFAM" id="SSF141371">
    <property type="entry name" value="PilZ domain-like"/>
    <property type="match status" value="1"/>
</dbReference>
<dbReference type="Pfam" id="PF07238">
    <property type="entry name" value="PilZ"/>
    <property type="match status" value="1"/>
</dbReference>
<dbReference type="Proteomes" id="UP000503222">
    <property type="component" value="Chromosome"/>
</dbReference>
<protein>
    <submittedName>
        <fullName evidence="2">PilZ domain-containing protein</fullName>
    </submittedName>
</protein>